<accession>A0A4C2EJB2</accession>
<gene>
    <name evidence="1" type="ORF">Harman_23810</name>
</gene>
<name>A0A4C2EJB2_9EURY</name>
<reference evidence="1 2" key="1">
    <citation type="submission" date="2019-02" db="EMBL/GenBank/DDBJ databases">
        <title>Haloarcula mannanilyticum sp. nov., a mannan degrading haloarchaeon isolated from commercial salt.</title>
        <authorList>
            <person name="Enomoto S."/>
            <person name="Shimane Y."/>
            <person name="Kamekura M."/>
            <person name="Ito T."/>
            <person name="Moriya O."/>
            <person name="Ihara K."/>
            <person name="Takahashi-Ando N."/>
            <person name="Fukushima Y."/>
            <person name="Yoshida Y."/>
            <person name="Usama R."/>
            <person name="Takai K."/>
            <person name="Minegishi H."/>
        </authorList>
    </citation>
    <scope>NUCLEOTIDE SEQUENCE [LARGE SCALE GENOMIC DNA]</scope>
    <source>
        <strain evidence="1 2">MD130-1</strain>
    </source>
</reference>
<proteinExistence type="predicted"/>
<sequence length="68" mass="7649">MTSQSATSIRFTDRRDVYSGTACKADSISYVKIKNGTEIQQALKIGAIRVEILQVETAIRYITVVYYI</sequence>
<keyword evidence="2" id="KW-1185">Reference proteome</keyword>
<comment type="caution">
    <text evidence="1">The sequence shown here is derived from an EMBL/GenBank/DDBJ whole genome shotgun (WGS) entry which is preliminary data.</text>
</comment>
<dbReference type="AlphaFoldDB" id="A0A4C2EJB2"/>
<evidence type="ECO:0000313" key="1">
    <source>
        <dbReference type="EMBL" id="GCF14446.1"/>
    </source>
</evidence>
<organism evidence="1 2">
    <name type="scientific">Haloarcula mannanilytica</name>
    <dbReference type="NCBI Taxonomy" id="2509225"/>
    <lineage>
        <taxon>Archaea</taxon>
        <taxon>Methanobacteriati</taxon>
        <taxon>Methanobacteriota</taxon>
        <taxon>Stenosarchaea group</taxon>
        <taxon>Halobacteria</taxon>
        <taxon>Halobacteriales</taxon>
        <taxon>Haloarculaceae</taxon>
        <taxon>Haloarcula</taxon>
    </lineage>
</organism>
<dbReference type="Proteomes" id="UP000304382">
    <property type="component" value="Unassembled WGS sequence"/>
</dbReference>
<dbReference type="EMBL" id="BIXZ01000003">
    <property type="protein sequence ID" value="GCF14446.1"/>
    <property type="molecule type" value="Genomic_DNA"/>
</dbReference>
<dbReference type="RefSeq" id="WP_137684030.1">
    <property type="nucleotide sequence ID" value="NZ_BIXZ01000003.1"/>
</dbReference>
<protein>
    <submittedName>
        <fullName evidence="1">Uncharacterized protein</fullName>
    </submittedName>
</protein>
<evidence type="ECO:0000313" key="2">
    <source>
        <dbReference type="Proteomes" id="UP000304382"/>
    </source>
</evidence>